<evidence type="ECO:0000313" key="2">
    <source>
        <dbReference type="Proteomes" id="UP001162164"/>
    </source>
</evidence>
<comment type="caution">
    <text evidence="1">The sequence shown here is derived from an EMBL/GenBank/DDBJ whole genome shotgun (WGS) entry which is preliminary data.</text>
</comment>
<sequence>MLLRISTLHYVKKFKENVDNDPTCLRPLTPLTKFDLQIKQKFAYFIRRKPEAVTMENFRDVLTFGDMSGKPVDELAVLIEECLCPYSRILATKTGGRRLSEKTLRLT</sequence>
<keyword evidence="2" id="KW-1185">Reference proteome</keyword>
<reference evidence="1" key="1">
    <citation type="journal article" date="2023" name="Insect Mol. Biol.">
        <title>Genome sequencing provides insights into the evolution of gene families encoding plant cell wall-degrading enzymes in longhorned beetles.</title>
        <authorList>
            <person name="Shin N.R."/>
            <person name="Okamura Y."/>
            <person name="Kirsch R."/>
            <person name="Pauchet Y."/>
        </authorList>
    </citation>
    <scope>NUCLEOTIDE SEQUENCE</scope>
    <source>
        <strain evidence="1">MMC_N1</strain>
    </source>
</reference>
<evidence type="ECO:0000313" key="1">
    <source>
        <dbReference type="EMBL" id="KAJ8974481.1"/>
    </source>
</evidence>
<accession>A0ABQ9J8I4</accession>
<proteinExistence type="predicted"/>
<dbReference type="EMBL" id="JAPWTJ010000988">
    <property type="protein sequence ID" value="KAJ8974481.1"/>
    <property type="molecule type" value="Genomic_DNA"/>
</dbReference>
<name>A0ABQ9J8I4_9CUCU</name>
<gene>
    <name evidence="1" type="ORF">NQ317_016135</name>
</gene>
<dbReference type="Proteomes" id="UP001162164">
    <property type="component" value="Unassembled WGS sequence"/>
</dbReference>
<organism evidence="1 2">
    <name type="scientific">Molorchus minor</name>
    <dbReference type="NCBI Taxonomy" id="1323400"/>
    <lineage>
        <taxon>Eukaryota</taxon>
        <taxon>Metazoa</taxon>
        <taxon>Ecdysozoa</taxon>
        <taxon>Arthropoda</taxon>
        <taxon>Hexapoda</taxon>
        <taxon>Insecta</taxon>
        <taxon>Pterygota</taxon>
        <taxon>Neoptera</taxon>
        <taxon>Endopterygota</taxon>
        <taxon>Coleoptera</taxon>
        <taxon>Polyphaga</taxon>
        <taxon>Cucujiformia</taxon>
        <taxon>Chrysomeloidea</taxon>
        <taxon>Cerambycidae</taxon>
        <taxon>Lamiinae</taxon>
        <taxon>Monochamini</taxon>
        <taxon>Molorchus</taxon>
    </lineage>
</organism>
<protein>
    <submittedName>
        <fullName evidence="1">Uncharacterized protein</fullName>
    </submittedName>
</protein>